<organism evidence="2 3">
    <name type="scientific">Algimonas arctica</name>
    <dbReference type="NCBI Taxonomy" id="1479486"/>
    <lineage>
        <taxon>Bacteria</taxon>
        <taxon>Pseudomonadati</taxon>
        <taxon>Pseudomonadota</taxon>
        <taxon>Alphaproteobacteria</taxon>
        <taxon>Maricaulales</taxon>
        <taxon>Robiginitomaculaceae</taxon>
        <taxon>Algimonas</taxon>
    </lineage>
</organism>
<dbReference type="AlphaFoldDB" id="A0A8J3CQ38"/>
<evidence type="ECO:0000313" key="3">
    <source>
        <dbReference type="Proteomes" id="UP000634004"/>
    </source>
</evidence>
<accession>A0A8J3CQ38</accession>
<dbReference type="Proteomes" id="UP000634004">
    <property type="component" value="Unassembled WGS sequence"/>
</dbReference>
<comment type="caution">
    <text evidence="2">The sequence shown here is derived from an EMBL/GenBank/DDBJ whole genome shotgun (WGS) entry which is preliminary data.</text>
</comment>
<feature type="region of interest" description="Disordered" evidence="1">
    <location>
        <begin position="14"/>
        <end position="41"/>
    </location>
</feature>
<evidence type="ECO:0000313" key="2">
    <source>
        <dbReference type="EMBL" id="GHA92855.1"/>
    </source>
</evidence>
<dbReference type="EMBL" id="BMZH01000005">
    <property type="protein sequence ID" value="GHA92855.1"/>
    <property type="molecule type" value="Genomic_DNA"/>
</dbReference>
<keyword evidence="3" id="KW-1185">Reference proteome</keyword>
<dbReference type="Gene3D" id="3.90.190.10">
    <property type="entry name" value="Protein tyrosine phosphatase superfamily"/>
    <property type="match status" value="1"/>
</dbReference>
<dbReference type="PROSITE" id="PS00383">
    <property type="entry name" value="TYR_PHOSPHATASE_1"/>
    <property type="match status" value="1"/>
</dbReference>
<reference evidence="2" key="2">
    <citation type="submission" date="2020-09" db="EMBL/GenBank/DDBJ databases">
        <authorList>
            <person name="Sun Q."/>
            <person name="Kim S."/>
        </authorList>
    </citation>
    <scope>NUCLEOTIDE SEQUENCE</scope>
    <source>
        <strain evidence="2">KCTC 32513</strain>
    </source>
</reference>
<sequence length="252" mass="29231">MNAERIKRLNTTALPDNGHVKHDMGDMADLGDKPLDLNDPKDRKQAQYDLTWGDHGFLRKRFANRHDLGGGMYRENQPSPDRIKVWADEGIKTVVNLRGPSPKGFYLLEKEACEAHGIALENYRMYSRDVHTVDRLLGTKELFDRIEYPAVMHCKSGADRTGIMGVLYRHFRMGDSIGEAMEQLSFKYLHVRQGKTGMLDFFFNDFLKYQADHPDVTFEEWVKGPYDPEDVKARFMEQWSGNPITEMILRRE</sequence>
<proteinExistence type="predicted"/>
<feature type="compositionally biased region" description="Basic and acidic residues" evidence="1">
    <location>
        <begin position="18"/>
        <end position="41"/>
    </location>
</feature>
<dbReference type="SUPFAM" id="SSF52799">
    <property type="entry name" value="(Phosphotyrosine protein) phosphatases II"/>
    <property type="match status" value="1"/>
</dbReference>
<gene>
    <name evidence="2" type="primary">ctpA</name>
    <name evidence="2" type="ORF">GCM10009069_14870</name>
</gene>
<evidence type="ECO:0000256" key="1">
    <source>
        <dbReference type="SAM" id="MobiDB-lite"/>
    </source>
</evidence>
<dbReference type="InterPro" id="IPR016130">
    <property type="entry name" value="Tyr_Pase_AS"/>
</dbReference>
<dbReference type="RefSeq" id="WP_233354039.1">
    <property type="nucleotide sequence ID" value="NZ_BMZH01000005.1"/>
</dbReference>
<name>A0A8J3CQ38_9PROT</name>
<dbReference type="InterPro" id="IPR029021">
    <property type="entry name" value="Prot-tyrosine_phosphatase-like"/>
</dbReference>
<reference evidence="2" key="1">
    <citation type="journal article" date="2014" name="Int. J. Syst. Evol. Microbiol.">
        <title>Complete genome sequence of Corynebacterium casei LMG S-19264T (=DSM 44701T), isolated from a smear-ripened cheese.</title>
        <authorList>
            <consortium name="US DOE Joint Genome Institute (JGI-PGF)"/>
            <person name="Walter F."/>
            <person name="Albersmeier A."/>
            <person name="Kalinowski J."/>
            <person name="Ruckert C."/>
        </authorList>
    </citation>
    <scope>NUCLEOTIDE SEQUENCE</scope>
    <source>
        <strain evidence="2">KCTC 32513</strain>
    </source>
</reference>
<protein>
    <submittedName>
        <fullName evidence="2">Protein-tyrosine-phosphatase</fullName>
    </submittedName>
</protein>